<sequence length="77" mass="9070">MLILELKKYIIEHPRVSLLEITKKFNLSGEQARNMLEPWVERGKLDRFKPTRICGGCKCVNDECLVLSMELYTWNKV</sequence>
<feature type="domain" description="Transcriptional regulator HTH-type FeoC" evidence="1">
    <location>
        <begin position="4"/>
        <end position="61"/>
    </location>
</feature>
<name>A0A0C1QJ68_9RICK</name>
<proteinExistence type="predicted"/>
<organism evidence="2 3">
    <name type="scientific">Candidatus Jidaibacter acanthamoebae</name>
    <dbReference type="NCBI Taxonomy" id="86105"/>
    <lineage>
        <taxon>Bacteria</taxon>
        <taxon>Pseudomonadati</taxon>
        <taxon>Pseudomonadota</taxon>
        <taxon>Alphaproteobacteria</taxon>
        <taxon>Rickettsiales</taxon>
        <taxon>Candidatus Midichloriaceae</taxon>
        <taxon>Candidatus Jidaibacter</taxon>
    </lineage>
</organism>
<dbReference type="STRING" id="86105.NF27_DP00930"/>
<dbReference type="Gene3D" id="1.10.10.10">
    <property type="entry name" value="Winged helix-like DNA-binding domain superfamily/Winged helix DNA-binding domain"/>
    <property type="match status" value="1"/>
</dbReference>
<evidence type="ECO:0000313" key="2">
    <source>
        <dbReference type="EMBL" id="KIE05549.1"/>
    </source>
</evidence>
<protein>
    <recommendedName>
        <fullName evidence="1">Transcriptional regulator HTH-type FeoC domain-containing protein</fullName>
    </recommendedName>
</protein>
<dbReference type="InterPro" id="IPR036390">
    <property type="entry name" value="WH_DNA-bd_sf"/>
</dbReference>
<dbReference type="AlphaFoldDB" id="A0A0C1QJ68"/>
<dbReference type="RefSeq" id="WP_039455778.1">
    <property type="nucleotide sequence ID" value="NZ_JSWE01000092.1"/>
</dbReference>
<comment type="caution">
    <text evidence="2">The sequence shown here is derived from an EMBL/GenBank/DDBJ whole genome shotgun (WGS) entry which is preliminary data.</text>
</comment>
<accession>A0A0C1QJ68</accession>
<dbReference type="SUPFAM" id="SSF46785">
    <property type="entry name" value="Winged helix' DNA-binding domain"/>
    <property type="match status" value="1"/>
</dbReference>
<keyword evidence="3" id="KW-1185">Reference proteome</keyword>
<dbReference type="Pfam" id="PF09012">
    <property type="entry name" value="FeoC"/>
    <property type="match status" value="1"/>
</dbReference>
<evidence type="ECO:0000259" key="1">
    <source>
        <dbReference type="Pfam" id="PF09012"/>
    </source>
</evidence>
<reference evidence="2 3" key="1">
    <citation type="submission" date="2014-11" db="EMBL/GenBank/DDBJ databases">
        <title>A Rickettsiales Symbiont of Amoebae With Ancient Features.</title>
        <authorList>
            <person name="Schulz F."/>
            <person name="Martijn J."/>
            <person name="Wascher F."/>
            <person name="Kostanjsek R."/>
            <person name="Ettema T.J."/>
            <person name="Horn M."/>
        </authorList>
    </citation>
    <scope>NUCLEOTIDE SEQUENCE [LARGE SCALE GENOMIC DNA]</scope>
    <source>
        <strain evidence="2 3">UWC36</strain>
    </source>
</reference>
<evidence type="ECO:0000313" key="3">
    <source>
        <dbReference type="Proteomes" id="UP000031258"/>
    </source>
</evidence>
<dbReference type="OrthoDB" id="467062at2"/>
<dbReference type="Proteomes" id="UP000031258">
    <property type="component" value="Unassembled WGS sequence"/>
</dbReference>
<dbReference type="InterPro" id="IPR015102">
    <property type="entry name" value="Tscrpt_reg_HTH_FeoC"/>
</dbReference>
<dbReference type="InterPro" id="IPR036388">
    <property type="entry name" value="WH-like_DNA-bd_sf"/>
</dbReference>
<dbReference type="EMBL" id="JSWE01000092">
    <property type="protein sequence ID" value="KIE05549.1"/>
    <property type="molecule type" value="Genomic_DNA"/>
</dbReference>
<gene>
    <name evidence="2" type="ORF">NF27_DP00930</name>
</gene>